<dbReference type="STRING" id="436010.A0A167X9I8"/>
<name>A0A167X9I8_9AGAM</name>
<dbReference type="PROSITE" id="PS51184">
    <property type="entry name" value="JMJC"/>
    <property type="match status" value="1"/>
</dbReference>
<proteinExistence type="predicted"/>
<feature type="domain" description="JmjC" evidence="4">
    <location>
        <begin position="78"/>
        <end position="258"/>
    </location>
</feature>
<dbReference type="GO" id="GO:0031490">
    <property type="term" value="F:chromatin DNA binding"/>
    <property type="evidence" value="ECO:0007669"/>
    <property type="project" value="TreeGrafter"/>
</dbReference>
<sequence length="258" mass="29235">FHFFWKKGVPVVITGLPVPEAGPRYFITNFPELKAMIENCNGVNKLGDICEILVKECFIDFRHSIDPNILWKVKDWPPQATFKDIFDRLFHSFIHALSMPDICRFDGVLNFVSHFPDNGLGLDLGKNSVPKAYVAQGTRNSNPHPGSTILHMDLTSAVNVMVWTDNIDSKPGYAIWYIFAPEDADTLHKFLCDDLGINDVGDPIHAQCVCLTPSLLERLYSSYKICPHEIRQYHRDAIFIPAGCAHQVCMQALYRRGL</sequence>
<dbReference type="EMBL" id="KV417766">
    <property type="protein sequence ID" value="KZP06974.1"/>
    <property type="molecule type" value="Genomic_DNA"/>
</dbReference>
<evidence type="ECO:0000256" key="1">
    <source>
        <dbReference type="ARBA" id="ARBA00004123"/>
    </source>
</evidence>
<dbReference type="PANTHER" id="PTHR12549">
    <property type="entry name" value="JMJC DOMAIN-CONTAINING HISTONE DEMETHYLATION PROTEIN"/>
    <property type="match status" value="1"/>
</dbReference>
<evidence type="ECO:0000259" key="4">
    <source>
        <dbReference type="PROSITE" id="PS51184"/>
    </source>
</evidence>
<dbReference type="GO" id="GO:0000118">
    <property type="term" value="C:histone deacetylase complex"/>
    <property type="evidence" value="ECO:0007669"/>
    <property type="project" value="TreeGrafter"/>
</dbReference>
<comment type="subcellular location">
    <subcellularLocation>
        <location evidence="1">Nucleus</location>
    </subcellularLocation>
</comment>
<dbReference type="GO" id="GO:0000785">
    <property type="term" value="C:chromatin"/>
    <property type="evidence" value="ECO:0007669"/>
    <property type="project" value="TreeGrafter"/>
</dbReference>
<organism evidence="5 6">
    <name type="scientific">Athelia psychrophila</name>
    <dbReference type="NCBI Taxonomy" id="1759441"/>
    <lineage>
        <taxon>Eukaryota</taxon>
        <taxon>Fungi</taxon>
        <taxon>Dikarya</taxon>
        <taxon>Basidiomycota</taxon>
        <taxon>Agaricomycotina</taxon>
        <taxon>Agaricomycetes</taxon>
        <taxon>Agaricomycetidae</taxon>
        <taxon>Atheliales</taxon>
        <taxon>Atheliaceae</taxon>
        <taxon>Athelia</taxon>
    </lineage>
</organism>
<evidence type="ECO:0000313" key="6">
    <source>
        <dbReference type="Proteomes" id="UP000076532"/>
    </source>
</evidence>
<dbReference type="InterPro" id="IPR003347">
    <property type="entry name" value="JmjC_dom"/>
</dbReference>
<dbReference type="GO" id="GO:0032454">
    <property type="term" value="F:histone H3K9 demethylase activity"/>
    <property type="evidence" value="ECO:0007669"/>
    <property type="project" value="InterPro"/>
</dbReference>
<evidence type="ECO:0000313" key="5">
    <source>
        <dbReference type="EMBL" id="KZP06974.1"/>
    </source>
</evidence>
<keyword evidence="3" id="KW-0539">Nucleus</keyword>
<dbReference type="Pfam" id="PF02373">
    <property type="entry name" value="JmjC"/>
    <property type="match status" value="1"/>
</dbReference>
<dbReference type="OrthoDB" id="1667110at2759"/>
<dbReference type="GO" id="GO:0046872">
    <property type="term" value="F:metal ion binding"/>
    <property type="evidence" value="ECO:0007669"/>
    <property type="project" value="UniProtKB-KW"/>
</dbReference>
<dbReference type="SUPFAM" id="SSF51197">
    <property type="entry name" value="Clavaminate synthase-like"/>
    <property type="match status" value="1"/>
</dbReference>
<protein>
    <recommendedName>
        <fullName evidence="4">JmjC domain-containing protein</fullName>
    </recommendedName>
</protein>
<dbReference type="InterPro" id="IPR045109">
    <property type="entry name" value="LSDs-like"/>
</dbReference>
<evidence type="ECO:0000256" key="2">
    <source>
        <dbReference type="ARBA" id="ARBA00022723"/>
    </source>
</evidence>
<gene>
    <name evidence="5" type="ORF">FIBSPDRAFT_763540</name>
</gene>
<keyword evidence="6" id="KW-1185">Reference proteome</keyword>
<dbReference type="Proteomes" id="UP000076532">
    <property type="component" value="Unassembled WGS sequence"/>
</dbReference>
<dbReference type="GO" id="GO:0006357">
    <property type="term" value="P:regulation of transcription by RNA polymerase II"/>
    <property type="evidence" value="ECO:0007669"/>
    <property type="project" value="TreeGrafter"/>
</dbReference>
<feature type="non-terminal residue" evidence="5">
    <location>
        <position position="1"/>
    </location>
</feature>
<dbReference type="PANTHER" id="PTHR12549:SF38">
    <property type="entry name" value="JMJC DOMAIN-CONTAINING HISTONE DEMETHYLASE 2, ISOFORM A"/>
    <property type="match status" value="1"/>
</dbReference>
<reference evidence="5 6" key="1">
    <citation type="journal article" date="2016" name="Mol. Biol. Evol.">
        <title>Comparative Genomics of Early-Diverging Mushroom-Forming Fungi Provides Insights into the Origins of Lignocellulose Decay Capabilities.</title>
        <authorList>
            <person name="Nagy L.G."/>
            <person name="Riley R."/>
            <person name="Tritt A."/>
            <person name="Adam C."/>
            <person name="Daum C."/>
            <person name="Floudas D."/>
            <person name="Sun H."/>
            <person name="Yadav J.S."/>
            <person name="Pangilinan J."/>
            <person name="Larsson K.H."/>
            <person name="Matsuura K."/>
            <person name="Barry K."/>
            <person name="Labutti K."/>
            <person name="Kuo R."/>
            <person name="Ohm R.A."/>
            <person name="Bhattacharya S.S."/>
            <person name="Shirouzu T."/>
            <person name="Yoshinaga Y."/>
            <person name="Martin F.M."/>
            <person name="Grigoriev I.V."/>
            <person name="Hibbett D.S."/>
        </authorList>
    </citation>
    <scope>NUCLEOTIDE SEQUENCE [LARGE SCALE GENOMIC DNA]</scope>
    <source>
        <strain evidence="5 6">CBS 109695</strain>
    </source>
</reference>
<dbReference type="SMART" id="SM00558">
    <property type="entry name" value="JmjC"/>
    <property type="match status" value="1"/>
</dbReference>
<dbReference type="AlphaFoldDB" id="A0A167X9I8"/>
<evidence type="ECO:0000256" key="3">
    <source>
        <dbReference type="ARBA" id="ARBA00023242"/>
    </source>
</evidence>
<accession>A0A167X9I8</accession>
<dbReference type="GO" id="GO:0003712">
    <property type="term" value="F:transcription coregulator activity"/>
    <property type="evidence" value="ECO:0007669"/>
    <property type="project" value="TreeGrafter"/>
</dbReference>
<dbReference type="Gene3D" id="2.60.120.650">
    <property type="entry name" value="Cupin"/>
    <property type="match status" value="1"/>
</dbReference>
<keyword evidence="2" id="KW-0479">Metal-binding</keyword>